<accession>A0ABV9Q7Z3</accession>
<comment type="caution">
    <text evidence="4">The sequence shown here is derived from an EMBL/GenBank/DDBJ whole genome shotgun (WGS) entry which is preliminary data.</text>
</comment>
<keyword evidence="5" id="KW-1185">Reference proteome</keyword>
<dbReference type="PROSITE" id="PS51677">
    <property type="entry name" value="NODB"/>
    <property type="match status" value="1"/>
</dbReference>
<dbReference type="EMBL" id="JBHSHC010000139">
    <property type="protein sequence ID" value="MFC4769597.1"/>
    <property type="molecule type" value="Genomic_DNA"/>
</dbReference>
<feature type="domain" description="NodB homology" evidence="3">
    <location>
        <begin position="16"/>
        <end position="191"/>
    </location>
</feature>
<dbReference type="Pfam" id="PF01522">
    <property type="entry name" value="Polysacc_deac_1"/>
    <property type="match status" value="1"/>
</dbReference>
<dbReference type="InterPro" id="IPR011330">
    <property type="entry name" value="Glyco_hydro/deAcase_b/a-brl"/>
</dbReference>
<name>A0ABV9Q7Z3_9BACL</name>
<dbReference type="Gene3D" id="3.20.20.370">
    <property type="entry name" value="Glycoside hydrolase/deacetylase"/>
    <property type="match status" value="1"/>
</dbReference>
<proteinExistence type="predicted"/>
<evidence type="ECO:0000256" key="2">
    <source>
        <dbReference type="ARBA" id="ARBA00022801"/>
    </source>
</evidence>
<evidence type="ECO:0000259" key="3">
    <source>
        <dbReference type="PROSITE" id="PS51677"/>
    </source>
</evidence>
<dbReference type="InterPro" id="IPR050248">
    <property type="entry name" value="Polysacc_deacetylase_ArnD"/>
</dbReference>
<evidence type="ECO:0000313" key="4">
    <source>
        <dbReference type="EMBL" id="MFC4769597.1"/>
    </source>
</evidence>
<gene>
    <name evidence="4" type="ORF">ACFO8Q_19900</name>
</gene>
<evidence type="ECO:0000313" key="5">
    <source>
        <dbReference type="Proteomes" id="UP001596002"/>
    </source>
</evidence>
<protein>
    <submittedName>
        <fullName evidence="4">Polysaccharide deacetylase family protein</fullName>
    </submittedName>
</protein>
<dbReference type="RefSeq" id="WP_380028308.1">
    <property type="nucleotide sequence ID" value="NZ_JBHSHC010000139.1"/>
</dbReference>
<dbReference type="InterPro" id="IPR002509">
    <property type="entry name" value="NODB_dom"/>
</dbReference>
<evidence type="ECO:0000256" key="1">
    <source>
        <dbReference type="ARBA" id="ARBA00022723"/>
    </source>
</evidence>
<reference evidence="5" key="1">
    <citation type="journal article" date="2019" name="Int. J. Syst. Evol. Microbiol.">
        <title>The Global Catalogue of Microorganisms (GCM) 10K type strain sequencing project: providing services to taxonomists for standard genome sequencing and annotation.</title>
        <authorList>
            <consortium name="The Broad Institute Genomics Platform"/>
            <consortium name="The Broad Institute Genome Sequencing Center for Infectious Disease"/>
            <person name="Wu L."/>
            <person name="Ma J."/>
        </authorList>
    </citation>
    <scope>NUCLEOTIDE SEQUENCE [LARGE SCALE GENOMIC DNA]</scope>
    <source>
        <strain evidence="5">WYCCWR 12678</strain>
    </source>
</reference>
<organism evidence="4 5">
    <name type="scientific">Effusibacillus consociatus</name>
    <dbReference type="NCBI Taxonomy" id="1117041"/>
    <lineage>
        <taxon>Bacteria</taxon>
        <taxon>Bacillati</taxon>
        <taxon>Bacillota</taxon>
        <taxon>Bacilli</taxon>
        <taxon>Bacillales</taxon>
        <taxon>Alicyclobacillaceae</taxon>
        <taxon>Effusibacillus</taxon>
    </lineage>
</organism>
<dbReference type="PANTHER" id="PTHR10587">
    <property type="entry name" value="GLYCOSYL TRANSFERASE-RELATED"/>
    <property type="match status" value="1"/>
</dbReference>
<dbReference type="SUPFAM" id="SSF88713">
    <property type="entry name" value="Glycoside hydrolase/deacetylase"/>
    <property type="match status" value="1"/>
</dbReference>
<dbReference type="PANTHER" id="PTHR10587:SF133">
    <property type="entry name" value="CHITIN DEACETYLASE 1-RELATED"/>
    <property type="match status" value="1"/>
</dbReference>
<keyword evidence="1" id="KW-0479">Metal-binding</keyword>
<dbReference type="CDD" id="cd10917">
    <property type="entry name" value="CE4_NodB_like_6s_7s"/>
    <property type="match status" value="1"/>
</dbReference>
<sequence>MHDWNDDRVIVKNQQPEVVLTFDDGPTRYLPELLTLLKKENVQAVFFWQTSLVDVKKPWIQVLDEGHLIGSHGHSHRILTKLSYEEQLREIHLSKEKLESLTGKSISWFRPAYGLYNEDTIKIAQRLNLEVVLWQIASWDWMHKKDEIEILDNVLENVAPGDIVLLHELPQTLKILPDLIQGIRAMGMKFSLPHTQLSLEHYQFPMPSKE</sequence>
<dbReference type="Proteomes" id="UP001596002">
    <property type="component" value="Unassembled WGS sequence"/>
</dbReference>
<keyword evidence="2" id="KW-0378">Hydrolase</keyword>